<reference evidence="12 13" key="1">
    <citation type="submission" date="2008-04" db="EMBL/GenBank/DDBJ databases">
        <title>Draft genome sequence of Bacteroides intestinalis (DSM 17393).</title>
        <authorList>
            <person name="Sudarsanam P."/>
            <person name="Ley R."/>
            <person name="Guruge J."/>
            <person name="Turnbaugh P.J."/>
            <person name="Mahowald M."/>
            <person name="Liep D."/>
            <person name="Gordon J."/>
        </authorList>
    </citation>
    <scope>NUCLEOTIDE SEQUENCE [LARGE SCALE GENOMIC DNA]</scope>
    <source>
        <strain evidence="12 13">DSM 17393</strain>
    </source>
</reference>
<dbReference type="Pfam" id="PF07715">
    <property type="entry name" value="Plug"/>
    <property type="match status" value="1"/>
</dbReference>
<dbReference type="PANTHER" id="PTHR30069">
    <property type="entry name" value="TONB-DEPENDENT OUTER MEMBRANE RECEPTOR"/>
    <property type="match status" value="1"/>
</dbReference>
<dbReference type="STRING" id="471870.BACINT_02284"/>
<dbReference type="GO" id="GO:0044718">
    <property type="term" value="P:siderophore transmembrane transport"/>
    <property type="evidence" value="ECO:0007669"/>
    <property type="project" value="TreeGrafter"/>
</dbReference>
<dbReference type="Gene3D" id="2.40.170.20">
    <property type="entry name" value="TonB-dependent receptor, beta-barrel domain"/>
    <property type="match status" value="1"/>
</dbReference>
<gene>
    <name evidence="12" type="ORF">BACINT_02284</name>
</gene>
<dbReference type="AlphaFoldDB" id="B3CDA9"/>
<evidence type="ECO:0000256" key="8">
    <source>
        <dbReference type="RuleBase" id="RU003357"/>
    </source>
</evidence>
<evidence type="ECO:0000256" key="6">
    <source>
        <dbReference type="ARBA" id="ARBA00023136"/>
    </source>
</evidence>
<dbReference type="Gene3D" id="2.60.40.1120">
    <property type="entry name" value="Carboxypeptidase-like, regulatory domain"/>
    <property type="match status" value="1"/>
</dbReference>
<comment type="caution">
    <text evidence="12">The sequence shown here is derived from an EMBL/GenBank/DDBJ whole genome shotgun (WGS) entry which is preliminary data.</text>
</comment>
<dbReference type="SUPFAM" id="SSF49464">
    <property type="entry name" value="Carboxypeptidase regulatory domain-like"/>
    <property type="match status" value="1"/>
</dbReference>
<comment type="similarity">
    <text evidence="8">Belongs to the TonB-dependent receptor family.</text>
</comment>
<evidence type="ECO:0000256" key="9">
    <source>
        <dbReference type="SAM" id="Phobius"/>
    </source>
</evidence>
<name>B3CDA9_9BACE</name>
<dbReference type="EMBL" id="ABJL02000008">
    <property type="protein sequence ID" value="EDV03170.1"/>
    <property type="molecule type" value="Genomic_DNA"/>
</dbReference>
<feature type="domain" description="TonB-dependent receptor-like beta-barrel" evidence="10">
    <location>
        <begin position="394"/>
        <end position="767"/>
    </location>
</feature>
<reference evidence="12 13" key="2">
    <citation type="submission" date="2008-04" db="EMBL/GenBank/DDBJ databases">
        <authorList>
            <person name="Fulton L."/>
            <person name="Clifton S."/>
            <person name="Fulton B."/>
            <person name="Xu J."/>
            <person name="Minx P."/>
            <person name="Pepin K.H."/>
            <person name="Johnson M."/>
            <person name="Thiruvilangam P."/>
            <person name="Bhonagiri V."/>
            <person name="Nash W.E."/>
            <person name="Mardis E.R."/>
            <person name="Wilson R.K."/>
        </authorList>
    </citation>
    <scope>NUCLEOTIDE SEQUENCE [LARGE SCALE GENOMIC DNA]</scope>
    <source>
        <strain evidence="12 13">DSM 17393</strain>
    </source>
</reference>
<dbReference type="Gene3D" id="2.170.130.10">
    <property type="entry name" value="TonB-dependent receptor, plug domain"/>
    <property type="match status" value="1"/>
</dbReference>
<dbReference type="InterPro" id="IPR000531">
    <property type="entry name" value="Beta-barrel_TonB"/>
</dbReference>
<dbReference type="InterPro" id="IPR008969">
    <property type="entry name" value="CarboxyPept-like_regulatory"/>
</dbReference>
<evidence type="ECO:0000256" key="3">
    <source>
        <dbReference type="ARBA" id="ARBA00022452"/>
    </source>
</evidence>
<dbReference type="InterPro" id="IPR012910">
    <property type="entry name" value="Plug_dom"/>
</dbReference>
<keyword evidence="5 8" id="KW-0798">TonB box</keyword>
<keyword evidence="3" id="KW-1134">Transmembrane beta strand</keyword>
<evidence type="ECO:0000313" key="12">
    <source>
        <dbReference type="EMBL" id="EDV03170.1"/>
    </source>
</evidence>
<dbReference type="InterPro" id="IPR039426">
    <property type="entry name" value="TonB-dep_rcpt-like"/>
</dbReference>
<evidence type="ECO:0000256" key="5">
    <source>
        <dbReference type="ARBA" id="ARBA00023077"/>
    </source>
</evidence>
<evidence type="ECO:0000256" key="7">
    <source>
        <dbReference type="ARBA" id="ARBA00023237"/>
    </source>
</evidence>
<keyword evidence="4 9" id="KW-0812">Transmembrane</keyword>
<keyword evidence="2" id="KW-0813">Transport</keyword>
<proteinExistence type="inferred from homology"/>
<keyword evidence="7" id="KW-0998">Cell outer membrane</keyword>
<feature type="transmembrane region" description="Helical" evidence="9">
    <location>
        <begin position="52"/>
        <end position="77"/>
    </location>
</feature>
<evidence type="ECO:0000259" key="11">
    <source>
        <dbReference type="Pfam" id="PF07715"/>
    </source>
</evidence>
<evidence type="ECO:0000256" key="2">
    <source>
        <dbReference type="ARBA" id="ARBA00022448"/>
    </source>
</evidence>
<evidence type="ECO:0000259" key="10">
    <source>
        <dbReference type="Pfam" id="PF00593"/>
    </source>
</evidence>
<protein>
    <submittedName>
        <fullName evidence="12">TonB-dependent receptor</fullName>
    </submittedName>
</protein>
<evidence type="ECO:0000256" key="4">
    <source>
        <dbReference type="ARBA" id="ARBA00022692"/>
    </source>
</evidence>
<dbReference type="SUPFAM" id="SSF56935">
    <property type="entry name" value="Porins"/>
    <property type="match status" value="1"/>
</dbReference>
<evidence type="ECO:0000256" key="1">
    <source>
        <dbReference type="ARBA" id="ARBA00004571"/>
    </source>
</evidence>
<keyword evidence="9" id="KW-1133">Transmembrane helix</keyword>
<dbReference type="PANTHER" id="PTHR30069:SF57">
    <property type="entry name" value="TONB-DEPENDENT RECEPTOR"/>
    <property type="match status" value="1"/>
</dbReference>
<dbReference type="Pfam" id="PF13715">
    <property type="entry name" value="CarbopepD_reg_2"/>
    <property type="match status" value="1"/>
</dbReference>
<feature type="domain" description="TonB-dependent receptor plug" evidence="11">
    <location>
        <begin position="174"/>
        <end position="274"/>
    </location>
</feature>
<sequence length="834" mass="94252">MAATAVEDINLTAKQQMRTVRNNFRTVFLYPHSIYYISIISIFAYMTTSKHIILIILTLSLLLCNVCIYAATVNYSVRGKVIDKQSRQPVAYANVVVTGIPGKGASTDSLGIFHIEQVPPGIYRFEATLIGYKSAVTSEYLVSASTPFIEIEMEEDENMLAAIVVTPSPFRKTVESPVSMRIIGLQEIEKSPGGNRDISRIVRAYPGVSFSPIGYRNDLIVRGGSPSENRFYMDGIEIPNINHFATQGASGGPVSIVNADLIREISFYTGAFPADRSGAMSSVLDFRLRDGNPDKQTYKATLGASEVSFSGNGHLSDKTTYLFSIRQSYLQLLFKALGLPFLPNFIDGQFKLKTKLSAHDELTVLGLVGIDKMKLNTDEKGEDAEYILSYLPTIHQETFTIGASYRHYAGKHVQTLTLSHNYLNNRNVKYLNNDDSSEDNLTLRLRSVEQKTTFRFENRTRLGQWTLKEGAEVNYSNYTNRTKQRILSSSSIYHTDLNIFSWGGFFSTDYISTNKRFSASAGIRTDGNNYNQEMKELWKQLSPRFSLSYDLTKQWALSGSAGLYYQLPPYTALGFKDNDGIYINKNLKYMQVIETSLGLDWHLEDRLMISAEGFFKRYGRMPLSVRDNIPLACKGDDYGTVGNEVLIPTERGRAYGIETMLRWQVPGQFNFVSSLTLFRSEFRDIPSAWDNRFILNVSGTYNLPRRWSIGGKLSYIGGAPYTPYDEDKSSLVEAWNAQGRPYYDYSKYNTERLPNFAQFDVRIDKSFYFHRCMVGFYIDIQNITGSKLKQQDVIMSTGVIENPSAPIGEQRYKMKYLKQESGTVLPSIGLTVEF</sequence>
<dbReference type="Proteomes" id="UP000004596">
    <property type="component" value="Unassembled WGS sequence"/>
</dbReference>
<dbReference type="eggNOG" id="COG4771">
    <property type="taxonomic scope" value="Bacteria"/>
</dbReference>
<organism evidence="12 13">
    <name type="scientific">Bacteroides intestinalis DSM 17393</name>
    <dbReference type="NCBI Taxonomy" id="471870"/>
    <lineage>
        <taxon>Bacteria</taxon>
        <taxon>Pseudomonadati</taxon>
        <taxon>Bacteroidota</taxon>
        <taxon>Bacteroidia</taxon>
        <taxon>Bacteroidales</taxon>
        <taxon>Bacteroidaceae</taxon>
        <taxon>Bacteroides</taxon>
    </lineage>
</organism>
<dbReference type="GO" id="GO:0015344">
    <property type="term" value="F:siderophore uptake transmembrane transporter activity"/>
    <property type="evidence" value="ECO:0007669"/>
    <property type="project" value="TreeGrafter"/>
</dbReference>
<feature type="transmembrane region" description="Helical" evidence="9">
    <location>
        <begin position="27"/>
        <end position="46"/>
    </location>
</feature>
<keyword evidence="12" id="KW-0675">Receptor</keyword>
<dbReference type="GO" id="GO:0009279">
    <property type="term" value="C:cell outer membrane"/>
    <property type="evidence" value="ECO:0007669"/>
    <property type="project" value="UniProtKB-SubCell"/>
</dbReference>
<dbReference type="InterPro" id="IPR037066">
    <property type="entry name" value="Plug_dom_sf"/>
</dbReference>
<accession>B3CDA9</accession>
<comment type="subcellular location">
    <subcellularLocation>
        <location evidence="1">Cell outer membrane</location>
        <topology evidence="1">Multi-pass membrane protein</topology>
    </subcellularLocation>
</comment>
<dbReference type="InterPro" id="IPR036942">
    <property type="entry name" value="Beta-barrel_TonB_sf"/>
</dbReference>
<dbReference type="Pfam" id="PF00593">
    <property type="entry name" value="TonB_dep_Rec_b-barrel"/>
    <property type="match status" value="1"/>
</dbReference>
<evidence type="ECO:0000313" key="13">
    <source>
        <dbReference type="Proteomes" id="UP000004596"/>
    </source>
</evidence>
<keyword evidence="6 8" id="KW-0472">Membrane</keyword>